<accession>A0A4Q1CMT6</accession>
<proteinExistence type="predicted"/>
<evidence type="ECO:0000256" key="3">
    <source>
        <dbReference type="ARBA" id="ARBA00022475"/>
    </source>
</evidence>
<evidence type="ECO:0000256" key="2">
    <source>
        <dbReference type="ARBA" id="ARBA00022448"/>
    </source>
</evidence>
<dbReference type="OrthoDB" id="7283966at2"/>
<dbReference type="RefSeq" id="WP_129129727.1">
    <property type="nucleotide sequence ID" value="NZ_SDHW01000001.1"/>
</dbReference>
<feature type="transmembrane region" description="Helical" evidence="7">
    <location>
        <begin position="265"/>
        <end position="284"/>
    </location>
</feature>
<name>A0A4Q1CMT6_9BACT</name>
<evidence type="ECO:0000256" key="4">
    <source>
        <dbReference type="ARBA" id="ARBA00022692"/>
    </source>
</evidence>
<keyword evidence="2" id="KW-0813">Transport</keyword>
<feature type="transmembrane region" description="Helical" evidence="7">
    <location>
        <begin position="229"/>
        <end position="253"/>
    </location>
</feature>
<reference evidence="8 9" key="1">
    <citation type="submission" date="2019-01" db="EMBL/GenBank/DDBJ databases">
        <title>Lacibacter sp. strain TTM-7.</title>
        <authorList>
            <person name="Chen W.-M."/>
        </authorList>
    </citation>
    <scope>NUCLEOTIDE SEQUENCE [LARGE SCALE GENOMIC DNA]</scope>
    <source>
        <strain evidence="8 9">TTM-7</strain>
    </source>
</reference>
<comment type="subcellular location">
    <subcellularLocation>
        <location evidence="1">Cell membrane</location>
        <topology evidence="1">Multi-pass membrane protein</topology>
    </subcellularLocation>
</comment>
<dbReference type="Gene3D" id="1.20.1250.20">
    <property type="entry name" value="MFS general substrate transporter like domains"/>
    <property type="match status" value="1"/>
</dbReference>
<dbReference type="InterPro" id="IPR036259">
    <property type="entry name" value="MFS_trans_sf"/>
</dbReference>
<keyword evidence="3" id="KW-1003">Cell membrane</keyword>
<dbReference type="PANTHER" id="PTHR23513">
    <property type="entry name" value="INTEGRAL MEMBRANE EFFLUX PROTEIN-RELATED"/>
    <property type="match status" value="1"/>
</dbReference>
<dbReference type="AlphaFoldDB" id="A0A4Q1CMT6"/>
<keyword evidence="6 7" id="KW-0472">Membrane</keyword>
<feature type="transmembrane region" description="Helical" evidence="7">
    <location>
        <begin position="296"/>
        <end position="317"/>
    </location>
</feature>
<dbReference type="Proteomes" id="UP000290204">
    <property type="component" value="Unassembled WGS sequence"/>
</dbReference>
<evidence type="ECO:0000256" key="6">
    <source>
        <dbReference type="ARBA" id="ARBA00023136"/>
    </source>
</evidence>
<gene>
    <name evidence="8" type="ORF">ESA94_04920</name>
</gene>
<keyword evidence="4 7" id="KW-0812">Transmembrane</keyword>
<feature type="transmembrane region" description="Helical" evidence="7">
    <location>
        <begin position="116"/>
        <end position="143"/>
    </location>
</feature>
<keyword evidence="9" id="KW-1185">Reference proteome</keyword>
<evidence type="ECO:0000256" key="1">
    <source>
        <dbReference type="ARBA" id="ARBA00004651"/>
    </source>
</evidence>
<feature type="transmembrane region" description="Helical" evidence="7">
    <location>
        <begin position="80"/>
        <end position="104"/>
    </location>
</feature>
<feature type="transmembrane region" description="Helical" evidence="7">
    <location>
        <begin position="378"/>
        <end position="401"/>
    </location>
</feature>
<dbReference type="PANTHER" id="PTHR23513:SF9">
    <property type="entry name" value="ENTEROBACTIN EXPORTER ENTS"/>
    <property type="match status" value="1"/>
</dbReference>
<evidence type="ECO:0000313" key="8">
    <source>
        <dbReference type="EMBL" id="RXK62356.1"/>
    </source>
</evidence>
<dbReference type="GO" id="GO:0005886">
    <property type="term" value="C:plasma membrane"/>
    <property type="evidence" value="ECO:0007669"/>
    <property type="project" value="UniProtKB-SubCell"/>
</dbReference>
<feature type="transmembrane region" description="Helical" evidence="7">
    <location>
        <begin position="48"/>
        <end position="68"/>
    </location>
</feature>
<protein>
    <submittedName>
        <fullName evidence="8">MFS transporter</fullName>
    </submittedName>
</protein>
<feature type="transmembrane region" description="Helical" evidence="7">
    <location>
        <begin position="15"/>
        <end position="36"/>
    </location>
</feature>
<feature type="transmembrane region" description="Helical" evidence="7">
    <location>
        <begin position="180"/>
        <end position="199"/>
    </location>
</feature>
<dbReference type="Pfam" id="PF05977">
    <property type="entry name" value="MFS_3"/>
    <property type="match status" value="1"/>
</dbReference>
<dbReference type="SUPFAM" id="SSF103473">
    <property type="entry name" value="MFS general substrate transporter"/>
    <property type="match status" value="1"/>
</dbReference>
<dbReference type="EMBL" id="SDHW01000001">
    <property type="protein sequence ID" value="RXK62356.1"/>
    <property type="molecule type" value="Genomic_DNA"/>
</dbReference>
<dbReference type="CDD" id="cd06173">
    <property type="entry name" value="MFS_MefA_like"/>
    <property type="match status" value="1"/>
</dbReference>
<feature type="transmembrane region" description="Helical" evidence="7">
    <location>
        <begin position="155"/>
        <end position="174"/>
    </location>
</feature>
<evidence type="ECO:0000313" key="9">
    <source>
        <dbReference type="Proteomes" id="UP000290204"/>
    </source>
</evidence>
<keyword evidence="5 7" id="KW-1133">Transmembrane helix</keyword>
<evidence type="ECO:0000256" key="5">
    <source>
        <dbReference type="ARBA" id="ARBA00022989"/>
    </source>
</evidence>
<organism evidence="8 9">
    <name type="scientific">Lacibacter luteus</name>
    <dbReference type="NCBI Taxonomy" id="2508719"/>
    <lineage>
        <taxon>Bacteria</taxon>
        <taxon>Pseudomonadati</taxon>
        <taxon>Bacteroidota</taxon>
        <taxon>Chitinophagia</taxon>
        <taxon>Chitinophagales</taxon>
        <taxon>Chitinophagaceae</taxon>
        <taxon>Lacibacter</taxon>
    </lineage>
</organism>
<comment type="caution">
    <text evidence="8">The sequence shown here is derived from an EMBL/GenBank/DDBJ whole genome shotgun (WGS) entry which is preliminary data.</text>
</comment>
<evidence type="ECO:0000256" key="7">
    <source>
        <dbReference type="SAM" id="Phobius"/>
    </source>
</evidence>
<dbReference type="InterPro" id="IPR010290">
    <property type="entry name" value="TM_effector"/>
</dbReference>
<sequence length="411" mass="44566">MSTHTRQPFLLNNEFAWYVTARLIFLAGLRMTPVLLGWKLYEVTGSKLSLGVLGLSEVIPAILLALPAGVKIDRSNKQRLISICMLLYFFVMLGMLFVTSDYFIHTTSPAAVQWSIYALVAATGAIRAFSSPAFSAFLSQLVLPTQLVRATSINSMAWLLAAVIGPGVAGLLMGYTNVTIAFTVVSSLVLIAVFCMQNVKQKPVLFKPGNTRTWESVKEGIHFILTQKALLGSMTLDMFAVLFGGVTALLPVFAKDILHLGPEGLGWLTAATYLGNFIAIAALTWKPLKNNQGQKLFYVVGGFGLCILVFALSQNFWLSFAALFVSGLFDGVSVIIRGTVLQLFVPDEMRGRVSSVSSIFINSSNELGQFESGTAASLLGTVPSVIFGGCMTLLVVTVTWFKAPSLRKLEY</sequence>